<organism evidence="2 3">
    <name type="scientific">Chitinophaga fulva</name>
    <dbReference type="NCBI Taxonomy" id="2728842"/>
    <lineage>
        <taxon>Bacteria</taxon>
        <taxon>Pseudomonadati</taxon>
        <taxon>Bacteroidota</taxon>
        <taxon>Chitinophagia</taxon>
        <taxon>Chitinophagales</taxon>
        <taxon>Chitinophagaceae</taxon>
        <taxon>Chitinophaga</taxon>
    </lineage>
</organism>
<name>A0A848GP38_9BACT</name>
<protein>
    <recommendedName>
        <fullName evidence="4">DUF3592 domain-containing protein</fullName>
    </recommendedName>
</protein>
<dbReference type="Proteomes" id="UP000583266">
    <property type="component" value="Unassembled WGS sequence"/>
</dbReference>
<feature type="transmembrane region" description="Helical" evidence="1">
    <location>
        <begin position="106"/>
        <end position="130"/>
    </location>
</feature>
<dbReference type="EMBL" id="JABBGC010000003">
    <property type="protein sequence ID" value="NML40365.1"/>
    <property type="molecule type" value="Genomic_DNA"/>
</dbReference>
<gene>
    <name evidence="2" type="ORF">HHL17_24420</name>
</gene>
<keyword evidence="1" id="KW-0812">Transmembrane</keyword>
<accession>A0A848GP38</accession>
<reference evidence="2 3" key="1">
    <citation type="submission" date="2020-04" db="EMBL/GenBank/DDBJ databases">
        <title>Chitinophaga sp. G-6-1-13 sp. nov., isolated from soil.</title>
        <authorList>
            <person name="Dahal R.H."/>
            <person name="Chaudhary D.K."/>
        </authorList>
    </citation>
    <scope>NUCLEOTIDE SEQUENCE [LARGE SCALE GENOMIC DNA]</scope>
    <source>
        <strain evidence="2 3">G-6-1-13</strain>
    </source>
</reference>
<dbReference type="RefSeq" id="WP_169227469.1">
    <property type="nucleotide sequence ID" value="NZ_JABBGC010000003.1"/>
</dbReference>
<evidence type="ECO:0000313" key="3">
    <source>
        <dbReference type="Proteomes" id="UP000583266"/>
    </source>
</evidence>
<sequence>MIIYLILVVVGSLLLVGAVSALRGRLAFVKNGERSTGTVVQIVEKKDEDGLYYYPVFDIPSRKHETITYTHTTGSSSPTWQIGDTAAFIFTPGKPDTLLVLKFWEIFWWPLILIAVAADLLMIGGGYFLMRGYFGI</sequence>
<comment type="caution">
    <text evidence="2">The sequence shown here is derived from an EMBL/GenBank/DDBJ whole genome shotgun (WGS) entry which is preliminary data.</text>
</comment>
<proteinExistence type="predicted"/>
<evidence type="ECO:0000313" key="2">
    <source>
        <dbReference type="EMBL" id="NML40365.1"/>
    </source>
</evidence>
<evidence type="ECO:0008006" key="4">
    <source>
        <dbReference type="Google" id="ProtNLM"/>
    </source>
</evidence>
<evidence type="ECO:0000256" key="1">
    <source>
        <dbReference type="SAM" id="Phobius"/>
    </source>
</evidence>
<keyword evidence="1" id="KW-0472">Membrane</keyword>
<keyword evidence="3" id="KW-1185">Reference proteome</keyword>
<keyword evidence="1" id="KW-1133">Transmembrane helix</keyword>
<dbReference type="AlphaFoldDB" id="A0A848GP38"/>